<keyword evidence="1" id="KW-1133">Transmembrane helix</keyword>
<feature type="transmembrane region" description="Helical" evidence="1">
    <location>
        <begin position="36"/>
        <end position="61"/>
    </location>
</feature>
<dbReference type="Pfam" id="PF20357">
    <property type="entry name" value="DUF6652"/>
    <property type="match status" value="1"/>
</dbReference>
<dbReference type="RefSeq" id="WP_179567213.1">
    <property type="nucleotide sequence ID" value="NZ_JACBZY010000001.1"/>
</dbReference>
<dbReference type="GO" id="GO:0016740">
    <property type="term" value="F:transferase activity"/>
    <property type="evidence" value="ECO:0007669"/>
    <property type="project" value="UniProtKB-KW"/>
</dbReference>
<feature type="transmembrane region" description="Helical" evidence="1">
    <location>
        <begin position="82"/>
        <end position="111"/>
    </location>
</feature>
<proteinExistence type="predicted"/>
<dbReference type="AlphaFoldDB" id="A0A852Y8B4"/>
<sequence>MRYAQAGLMIFGALLWIGIILAFFNGLIDREHSQAVVYGTVIGWNILLFVATVLVIVDAVVKIRGRRTDQLSGGVMLVKLAAIPFFIINFIVLALVSIGTVVFVGTGIIVAAVTTPMTYVAMLSTSVYGWAALIAQFRDRRIAGGRLAFYVVMLFVFVFDIVAGILIYGQARRSRVLAPTAGLASAPAHESIAATHIAPPH</sequence>
<evidence type="ECO:0000313" key="2">
    <source>
        <dbReference type="EMBL" id="NYG99186.1"/>
    </source>
</evidence>
<keyword evidence="2" id="KW-0808">Transferase</keyword>
<keyword evidence="3" id="KW-1185">Reference proteome</keyword>
<dbReference type="Proteomes" id="UP000553888">
    <property type="component" value="Unassembled WGS sequence"/>
</dbReference>
<keyword evidence="1" id="KW-0472">Membrane</keyword>
<evidence type="ECO:0000313" key="3">
    <source>
        <dbReference type="Proteomes" id="UP000553888"/>
    </source>
</evidence>
<feature type="transmembrane region" description="Helical" evidence="1">
    <location>
        <begin position="147"/>
        <end position="169"/>
    </location>
</feature>
<comment type="caution">
    <text evidence="2">The sequence shown here is derived from an EMBL/GenBank/DDBJ whole genome shotgun (WGS) entry which is preliminary data.</text>
</comment>
<dbReference type="InterPro" id="IPR046594">
    <property type="entry name" value="DUF6652"/>
</dbReference>
<organism evidence="2 3">
    <name type="scientific">Schumannella luteola</name>
    <dbReference type="NCBI Taxonomy" id="472059"/>
    <lineage>
        <taxon>Bacteria</taxon>
        <taxon>Bacillati</taxon>
        <taxon>Actinomycetota</taxon>
        <taxon>Actinomycetes</taxon>
        <taxon>Micrococcales</taxon>
        <taxon>Microbacteriaceae</taxon>
        <taxon>Schumannella</taxon>
    </lineage>
</organism>
<evidence type="ECO:0000256" key="1">
    <source>
        <dbReference type="SAM" id="Phobius"/>
    </source>
</evidence>
<keyword evidence="1" id="KW-0812">Transmembrane</keyword>
<feature type="transmembrane region" description="Helical" evidence="1">
    <location>
        <begin position="7"/>
        <end position="24"/>
    </location>
</feature>
<dbReference type="EMBL" id="JACBZY010000001">
    <property type="protein sequence ID" value="NYG99186.1"/>
    <property type="molecule type" value="Genomic_DNA"/>
</dbReference>
<reference evidence="2 3" key="1">
    <citation type="submission" date="2020-07" db="EMBL/GenBank/DDBJ databases">
        <title>Sequencing the genomes of 1000 actinobacteria strains.</title>
        <authorList>
            <person name="Klenk H.-P."/>
        </authorList>
    </citation>
    <scope>NUCLEOTIDE SEQUENCE [LARGE SCALE GENOMIC DNA]</scope>
    <source>
        <strain evidence="2 3">DSM 23141</strain>
    </source>
</reference>
<accession>A0A852Y8B4</accession>
<name>A0A852Y8B4_9MICO</name>
<gene>
    <name evidence="2" type="ORF">BJ979_001812</name>
</gene>
<protein>
    <submittedName>
        <fullName evidence="2">Glucan phosphoethanolaminetransferase (Alkaline phosphatase superfamily)</fullName>
    </submittedName>
</protein>